<protein>
    <submittedName>
        <fullName evidence="2">Uncharacterized protein</fullName>
    </submittedName>
</protein>
<gene>
    <name evidence="2" type="ORF">A2215_00435</name>
</gene>
<organism evidence="2 3">
    <name type="scientific">Candidatus Berkelbacteria bacterium RIFOXYA2_FULL_43_10</name>
    <dbReference type="NCBI Taxonomy" id="1797472"/>
    <lineage>
        <taxon>Bacteria</taxon>
        <taxon>Candidatus Berkelbacteria</taxon>
    </lineage>
</organism>
<dbReference type="EMBL" id="MEZY01000055">
    <property type="protein sequence ID" value="OGD62062.1"/>
    <property type="molecule type" value="Genomic_DNA"/>
</dbReference>
<evidence type="ECO:0000256" key="1">
    <source>
        <dbReference type="SAM" id="Phobius"/>
    </source>
</evidence>
<keyword evidence="1" id="KW-1133">Transmembrane helix</keyword>
<name>A0A1F5E3V3_9BACT</name>
<dbReference type="AlphaFoldDB" id="A0A1F5E3V3"/>
<feature type="transmembrane region" description="Helical" evidence="1">
    <location>
        <begin position="12"/>
        <end position="30"/>
    </location>
</feature>
<proteinExistence type="predicted"/>
<dbReference type="Proteomes" id="UP000178583">
    <property type="component" value="Unassembled WGS sequence"/>
</dbReference>
<reference evidence="2 3" key="1">
    <citation type="journal article" date="2016" name="Nat. Commun.">
        <title>Thousands of microbial genomes shed light on interconnected biogeochemical processes in an aquifer system.</title>
        <authorList>
            <person name="Anantharaman K."/>
            <person name="Brown C.T."/>
            <person name="Hug L.A."/>
            <person name="Sharon I."/>
            <person name="Castelle C.J."/>
            <person name="Probst A.J."/>
            <person name="Thomas B.C."/>
            <person name="Singh A."/>
            <person name="Wilkins M.J."/>
            <person name="Karaoz U."/>
            <person name="Brodie E.L."/>
            <person name="Williams K.H."/>
            <person name="Hubbard S.S."/>
            <person name="Banfield J.F."/>
        </authorList>
    </citation>
    <scope>NUCLEOTIDE SEQUENCE [LARGE SCALE GENOMIC DNA]</scope>
</reference>
<evidence type="ECO:0000313" key="2">
    <source>
        <dbReference type="EMBL" id="OGD62062.1"/>
    </source>
</evidence>
<dbReference type="STRING" id="1797472.A2215_00435"/>
<evidence type="ECO:0000313" key="3">
    <source>
        <dbReference type="Proteomes" id="UP000178583"/>
    </source>
</evidence>
<keyword evidence="1" id="KW-0812">Transmembrane</keyword>
<accession>A0A1F5E3V3</accession>
<comment type="caution">
    <text evidence="2">The sequence shown here is derived from an EMBL/GenBank/DDBJ whole genome shotgun (WGS) entry which is preliminary data.</text>
</comment>
<keyword evidence="1" id="KW-0472">Membrane</keyword>
<sequence>MEFSRSRFIKTILITGLFFLTFGSGIYIYLAKFSADEASDDLIEDLQERPNLDDPTIIRMPAKYTYDQLASAGEISETIKSATDNEIIGEAHNRISEAAKNAPPLSVKDENGEEQYLDIVFMVADSKGQIVQPESAEESISSAGSVEDNFVFDASVPEEVKVFFIEAYPKIGEVYGPRADADPIKVFFDDSFSRPYYNSYNHEIHLGKSRSQSTVIHETVHAFHHHFCTIGSWEEGMAVKVTQLVMDKLSEDYSNSSSLIESGYREAESSNMPDVDRGDVVNNAWDSIIAYQYGSRIMDQLYYADNNFFKAFNSRLYKHKNYWQNSQLVKIAARSTNAEIEGKKVVDWFSEQNALISFYTSYPHYEKPEMFYVWSITLDSSYYRSSDDTIEFGITANYRLRGSGFTTIITYPDGRIIAREESCRDISKGDFHVNKECKASSADYVEYDGVINIEVVPTDNPENKKIVKFVKSGTSSNDMLIKDESDGSLVKLSKISTGENKLVEIKNGYFRIPNETWVTDMGDFKLEEFKKKSNCSGDLSSCLGTKIYERSFHKPMNTYQGTFLSTQSGNKCSPKANDVEATNHSLRLTAKSAIDCNSVFRINNIPLYRYWGKEVKYEARDLRRGTKYNYGLSFASARSIIKKIQGDFTTTNYPDLILLKVENSGSIADNTFSSKLTFNVPLNAESVKNLKYCEEGMEERCWGTKQILPNKKTVVLKPMKKLYNNNYYYIDGIYEVRDKHNYPVYRVNWQDLSFEAPVNPEGAEKPEFNINKDVFGTSENIILTKNFSSKDISNKLGQFKIIYWDENSGLEREIATTASLQGNKIVVNPNEDLIVDNNYGLVTPYELVDDNNNKVPAQYFGFTIQ</sequence>